<evidence type="ECO:0000256" key="5">
    <source>
        <dbReference type="ARBA" id="ARBA00012142"/>
    </source>
</evidence>
<evidence type="ECO:0000256" key="11">
    <source>
        <dbReference type="ARBA" id="ARBA00022842"/>
    </source>
</evidence>
<comment type="similarity">
    <text evidence="4 15">Belongs to the pyruvate kinase family.</text>
</comment>
<dbReference type="CDD" id="cd00288">
    <property type="entry name" value="Pyruvate_Kinase"/>
    <property type="match status" value="1"/>
</dbReference>
<keyword evidence="8" id="KW-0547">Nucleotide-binding</keyword>
<evidence type="ECO:0000256" key="13">
    <source>
        <dbReference type="ARBA" id="ARBA00023317"/>
    </source>
</evidence>
<feature type="domain" description="Pyruvate kinase C-terminal" evidence="17">
    <location>
        <begin position="388"/>
        <end position="506"/>
    </location>
</feature>
<keyword evidence="9 15" id="KW-0418">Kinase</keyword>
<dbReference type="InterPro" id="IPR015806">
    <property type="entry name" value="Pyrv_Knase_insert_dom_sf"/>
</dbReference>
<keyword evidence="13 18" id="KW-0670">Pyruvate</keyword>
<dbReference type="GO" id="GO:0006950">
    <property type="term" value="P:response to stress"/>
    <property type="evidence" value="ECO:0007669"/>
    <property type="project" value="UniProtKB-ARBA"/>
</dbReference>
<evidence type="ECO:0000256" key="7">
    <source>
        <dbReference type="ARBA" id="ARBA00022723"/>
    </source>
</evidence>
<dbReference type="HOGENOM" id="CLU_015439_0_1_1"/>
<dbReference type="InterPro" id="IPR015813">
    <property type="entry name" value="Pyrv/PenolPyrv_kinase-like_dom"/>
</dbReference>
<dbReference type="FunFam" id="2.40.33.10:FF:000001">
    <property type="entry name" value="Pyruvate kinase"/>
    <property type="match status" value="1"/>
</dbReference>
<evidence type="ECO:0000259" key="17">
    <source>
        <dbReference type="Pfam" id="PF02887"/>
    </source>
</evidence>
<dbReference type="InterPro" id="IPR036918">
    <property type="entry name" value="Pyrv_Knase_C_sf"/>
</dbReference>
<dbReference type="STRING" id="988480.A0A075AZ21"/>
<dbReference type="InterPro" id="IPR015793">
    <property type="entry name" value="Pyrv_Knase_brl"/>
</dbReference>
<comment type="cofactor">
    <cofactor evidence="1">
        <name>Mg(2+)</name>
        <dbReference type="ChEBI" id="CHEBI:18420"/>
    </cofactor>
</comment>
<evidence type="ECO:0000256" key="14">
    <source>
        <dbReference type="ARBA" id="ARBA00048152"/>
    </source>
</evidence>
<dbReference type="InterPro" id="IPR040442">
    <property type="entry name" value="Pyrv_kinase-like_dom_sf"/>
</dbReference>
<dbReference type="OMA" id="HQGRYDR"/>
<dbReference type="GO" id="GO:0005524">
    <property type="term" value="F:ATP binding"/>
    <property type="evidence" value="ECO:0007669"/>
    <property type="project" value="UniProtKB-KW"/>
</dbReference>
<dbReference type="GO" id="GO:0004743">
    <property type="term" value="F:pyruvate kinase activity"/>
    <property type="evidence" value="ECO:0007669"/>
    <property type="project" value="UniProtKB-EC"/>
</dbReference>
<dbReference type="PROSITE" id="PS00110">
    <property type="entry name" value="PYRUVATE_KINASE"/>
    <property type="match status" value="1"/>
</dbReference>
<dbReference type="SUPFAM" id="SSF50800">
    <property type="entry name" value="PK beta-barrel domain-like"/>
    <property type="match status" value="1"/>
</dbReference>
<keyword evidence="19" id="KW-1185">Reference proteome</keyword>
<dbReference type="InterPro" id="IPR018209">
    <property type="entry name" value="Pyrv_Knase_AS"/>
</dbReference>
<sequence>MRPKILGNTAAYTELHTNNIPTRLSWIAGINVDQHPVGIRKTSIICTIGPKTNSPKVMADLRKAGMNIARLNFSHGSHEYHATAVQNVRDSFKLYDGRPVAIALDTKGPEIRTGNLKDEGGILIPEGHVFLITTDDKRMNDGDLDTIYMDYKNLPSAVKVNGKIFVDDGILSLTVLECSGNTVKVKANNSHRLLNHKGVNLPDAEDLKFAVKHNLDMIFASFIRKPEDVIEIRKILGEQGKDIKIISKIESTEGLKNFDDILEVSDGIMVARGDLGIEIPPEKVFLAQKMIIARCNIVGKPVICATQMLESMTQNPRPTRAEVADVSNAILDGSDCVMLSAETARGTYPVETVQMMHKIVIEAESTISYVPLFEELRNLSFQSSGPTETIACAAVNASLEDYIEAIIVLTTTGESARFVAKFRPAVPIITVTRSEFVARQIHLSRGCYPLYYEEKKISSWQDDVDARISYAVTQGKKMGLLKPNSHVVVIQGHQGGHGNTNTMKVIQVPE</sequence>
<keyword evidence="10" id="KW-0067">ATP-binding</keyword>
<evidence type="ECO:0000256" key="6">
    <source>
        <dbReference type="ARBA" id="ARBA00022679"/>
    </source>
</evidence>
<accession>A0A075AZ21</accession>
<dbReference type="OrthoDB" id="108365at2759"/>
<evidence type="ECO:0000256" key="4">
    <source>
        <dbReference type="ARBA" id="ARBA00008663"/>
    </source>
</evidence>
<dbReference type="NCBIfam" id="TIGR01064">
    <property type="entry name" value="pyruv_kin"/>
    <property type="match status" value="1"/>
</dbReference>
<evidence type="ECO:0000313" key="19">
    <source>
        <dbReference type="Proteomes" id="UP000030755"/>
    </source>
</evidence>
<proteinExistence type="inferred from homology"/>
<dbReference type="SUPFAM" id="SSF51621">
    <property type="entry name" value="Phosphoenolpyruvate/pyruvate domain"/>
    <property type="match status" value="1"/>
</dbReference>
<dbReference type="Pfam" id="PF00224">
    <property type="entry name" value="PK"/>
    <property type="match status" value="1"/>
</dbReference>
<keyword evidence="6 15" id="KW-0808">Transferase</keyword>
<dbReference type="Proteomes" id="UP000030755">
    <property type="component" value="Unassembled WGS sequence"/>
</dbReference>
<gene>
    <name evidence="18" type="ORF">O9G_003033</name>
</gene>
<evidence type="ECO:0000256" key="8">
    <source>
        <dbReference type="ARBA" id="ARBA00022741"/>
    </source>
</evidence>
<dbReference type="InterPro" id="IPR015795">
    <property type="entry name" value="Pyrv_Knase_C"/>
</dbReference>
<evidence type="ECO:0000256" key="12">
    <source>
        <dbReference type="ARBA" id="ARBA00023152"/>
    </source>
</evidence>
<dbReference type="InterPro" id="IPR001697">
    <property type="entry name" value="Pyr_Knase"/>
</dbReference>
<dbReference type="Pfam" id="PF02887">
    <property type="entry name" value="PK_C"/>
    <property type="match status" value="1"/>
</dbReference>
<reference evidence="18 19" key="1">
    <citation type="journal article" date="2013" name="Curr. Biol.">
        <title>Shared signatures of parasitism and phylogenomics unite Cryptomycota and microsporidia.</title>
        <authorList>
            <person name="James T.Y."/>
            <person name="Pelin A."/>
            <person name="Bonen L."/>
            <person name="Ahrendt S."/>
            <person name="Sain D."/>
            <person name="Corradi N."/>
            <person name="Stajich J.E."/>
        </authorList>
    </citation>
    <scope>NUCLEOTIDE SEQUENCE [LARGE SCALE GENOMIC DNA]</scope>
    <source>
        <strain evidence="18 19">CSF55</strain>
    </source>
</reference>
<dbReference type="PANTHER" id="PTHR11817">
    <property type="entry name" value="PYRUVATE KINASE"/>
    <property type="match status" value="1"/>
</dbReference>
<evidence type="ECO:0000256" key="2">
    <source>
        <dbReference type="ARBA" id="ARBA00001958"/>
    </source>
</evidence>
<evidence type="ECO:0000259" key="16">
    <source>
        <dbReference type="Pfam" id="PF00224"/>
    </source>
</evidence>
<evidence type="ECO:0000256" key="1">
    <source>
        <dbReference type="ARBA" id="ARBA00001946"/>
    </source>
</evidence>
<dbReference type="Gene3D" id="2.40.33.10">
    <property type="entry name" value="PK beta-barrel domain-like"/>
    <property type="match status" value="1"/>
</dbReference>
<organism evidence="18 19">
    <name type="scientific">Rozella allomycis (strain CSF55)</name>
    <dbReference type="NCBI Taxonomy" id="988480"/>
    <lineage>
        <taxon>Eukaryota</taxon>
        <taxon>Fungi</taxon>
        <taxon>Fungi incertae sedis</taxon>
        <taxon>Cryptomycota</taxon>
        <taxon>Cryptomycota incertae sedis</taxon>
        <taxon>Rozella</taxon>
    </lineage>
</organism>
<dbReference type="AlphaFoldDB" id="A0A075AZ21"/>
<dbReference type="GO" id="GO:0030955">
    <property type="term" value="F:potassium ion binding"/>
    <property type="evidence" value="ECO:0007669"/>
    <property type="project" value="InterPro"/>
</dbReference>
<feature type="domain" description="Pyruvate kinase barrel" evidence="16">
    <location>
        <begin position="39"/>
        <end position="353"/>
    </location>
</feature>
<dbReference type="NCBIfam" id="NF004978">
    <property type="entry name" value="PRK06354.1"/>
    <property type="match status" value="1"/>
</dbReference>
<keyword evidence="12 15" id="KW-0324">Glycolysis</keyword>
<keyword evidence="11 15" id="KW-0460">Magnesium</keyword>
<dbReference type="UniPathway" id="UPA00109">
    <property type="reaction ID" value="UER00188"/>
</dbReference>
<dbReference type="SUPFAM" id="SSF52935">
    <property type="entry name" value="PK C-terminal domain-like"/>
    <property type="match status" value="1"/>
</dbReference>
<dbReference type="PRINTS" id="PR01050">
    <property type="entry name" value="PYRUVTKNASE"/>
</dbReference>
<dbReference type="NCBIfam" id="NF004491">
    <property type="entry name" value="PRK05826.1"/>
    <property type="match status" value="1"/>
</dbReference>
<dbReference type="GO" id="GO:0016301">
    <property type="term" value="F:kinase activity"/>
    <property type="evidence" value="ECO:0007669"/>
    <property type="project" value="UniProtKB-KW"/>
</dbReference>
<evidence type="ECO:0000256" key="10">
    <source>
        <dbReference type="ARBA" id="ARBA00022840"/>
    </source>
</evidence>
<dbReference type="FunFam" id="3.20.20.60:FF:000001">
    <property type="entry name" value="Pyruvate kinase"/>
    <property type="match status" value="1"/>
</dbReference>
<evidence type="ECO:0000256" key="15">
    <source>
        <dbReference type="RuleBase" id="RU000504"/>
    </source>
</evidence>
<comment type="cofactor">
    <cofactor evidence="2">
        <name>K(+)</name>
        <dbReference type="ChEBI" id="CHEBI:29103"/>
    </cofactor>
</comment>
<keyword evidence="7" id="KW-0479">Metal-binding</keyword>
<dbReference type="EC" id="2.7.1.40" evidence="5 15"/>
<name>A0A075AZ21_ROZAC</name>
<evidence type="ECO:0000256" key="3">
    <source>
        <dbReference type="ARBA" id="ARBA00004997"/>
    </source>
</evidence>
<comment type="catalytic activity">
    <reaction evidence="14 15">
        <text>pyruvate + ATP = phosphoenolpyruvate + ADP + H(+)</text>
        <dbReference type="Rhea" id="RHEA:18157"/>
        <dbReference type="ChEBI" id="CHEBI:15361"/>
        <dbReference type="ChEBI" id="CHEBI:15378"/>
        <dbReference type="ChEBI" id="CHEBI:30616"/>
        <dbReference type="ChEBI" id="CHEBI:58702"/>
        <dbReference type="ChEBI" id="CHEBI:456216"/>
        <dbReference type="EC" id="2.7.1.40"/>
    </reaction>
</comment>
<comment type="pathway">
    <text evidence="3 15">Carbohydrate degradation; glycolysis; pyruvate from D-glyceraldehyde 3-phosphate: step 5/5.</text>
</comment>
<dbReference type="Gene3D" id="3.20.20.60">
    <property type="entry name" value="Phosphoenolpyruvate-binding domains"/>
    <property type="match status" value="1"/>
</dbReference>
<dbReference type="Gene3D" id="3.40.1380.20">
    <property type="entry name" value="Pyruvate kinase, C-terminal domain"/>
    <property type="match status" value="1"/>
</dbReference>
<evidence type="ECO:0000256" key="9">
    <source>
        <dbReference type="ARBA" id="ARBA00022777"/>
    </source>
</evidence>
<evidence type="ECO:0000313" key="18">
    <source>
        <dbReference type="EMBL" id="EPZ35379.1"/>
    </source>
</evidence>
<dbReference type="GO" id="GO:0000287">
    <property type="term" value="F:magnesium ion binding"/>
    <property type="evidence" value="ECO:0007669"/>
    <property type="project" value="InterPro"/>
</dbReference>
<dbReference type="InterPro" id="IPR011037">
    <property type="entry name" value="Pyrv_Knase-like_insert_dom_sf"/>
</dbReference>
<protein>
    <recommendedName>
        <fullName evidence="5 15">Pyruvate kinase</fullName>
        <ecNumber evidence="5 15">2.7.1.40</ecNumber>
    </recommendedName>
</protein>
<dbReference type="EMBL" id="KE560847">
    <property type="protein sequence ID" value="EPZ35379.1"/>
    <property type="molecule type" value="Genomic_DNA"/>
</dbReference>